<dbReference type="EMBL" id="VLKT01000010">
    <property type="protein sequence ID" value="TWI39153.1"/>
    <property type="molecule type" value="Genomic_DNA"/>
</dbReference>
<gene>
    <name evidence="1" type="ORF">IQ26_02002</name>
</gene>
<proteinExistence type="predicted"/>
<organism evidence="1 2">
    <name type="scientific">Mesorhizobium tianshanense</name>
    <dbReference type="NCBI Taxonomy" id="39844"/>
    <lineage>
        <taxon>Bacteria</taxon>
        <taxon>Pseudomonadati</taxon>
        <taxon>Pseudomonadota</taxon>
        <taxon>Alphaproteobacteria</taxon>
        <taxon>Hyphomicrobiales</taxon>
        <taxon>Phyllobacteriaceae</taxon>
        <taxon>Mesorhizobium</taxon>
    </lineage>
</organism>
<keyword evidence="2" id="KW-1185">Reference proteome</keyword>
<sequence length="57" mass="6586">MEDEQDRTPSEPPDNSIVQRLVKEAGITEEQARDLIAVLGYSWASLIREARFLTRKR</sequence>
<evidence type="ECO:0000313" key="1">
    <source>
        <dbReference type="EMBL" id="TWI39153.1"/>
    </source>
</evidence>
<name>A0A562P485_9HYPH</name>
<protein>
    <submittedName>
        <fullName evidence="1">Uncharacterized protein</fullName>
    </submittedName>
</protein>
<dbReference type="AlphaFoldDB" id="A0A562P485"/>
<evidence type="ECO:0000313" key="2">
    <source>
        <dbReference type="Proteomes" id="UP000317122"/>
    </source>
</evidence>
<accession>A0A562P485</accession>
<comment type="caution">
    <text evidence="1">The sequence shown here is derived from an EMBL/GenBank/DDBJ whole genome shotgun (WGS) entry which is preliminary data.</text>
</comment>
<reference evidence="1 2" key="1">
    <citation type="journal article" date="2015" name="Stand. Genomic Sci.">
        <title>Genomic Encyclopedia of Bacterial and Archaeal Type Strains, Phase III: the genomes of soil and plant-associated and newly described type strains.</title>
        <authorList>
            <person name="Whitman W.B."/>
            <person name="Woyke T."/>
            <person name="Klenk H.P."/>
            <person name="Zhou Y."/>
            <person name="Lilburn T.G."/>
            <person name="Beck B.J."/>
            <person name="De Vos P."/>
            <person name="Vandamme P."/>
            <person name="Eisen J.A."/>
            <person name="Garrity G."/>
            <person name="Hugenholtz P."/>
            <person name="Kyrpides N.C."/>
        </authorList>
    </citation>
    <scope>NUCLEOTIDE SEQUENCE [LARGE SCALE GENOMIC DNA]</scope>
    <source>
        <strain evidence="1 2">CGMCC 1.2546</strain>
    </source>
</reference>
<dbReference type="Proteomes" id="UP000317122">
    <property type="component" value="Unassembled WGS sequence"/>
</dbReference>
<dbReference type="RefSeq" id="WP_167522677.1">
    <property type="nucleotide sequence ID" value="NZ_BSPF01000131.1"/>
</dbReference>